<evidence type="ECO:0000256" key="3">
    <source>
        <dbReference type="SAM" id="SignalP"/>
    </source>
</evidence>
<keyword evidence="3" id="KW-0732">Signal</keyword>
<feature type="transmembrane region" description="Helical" evidence="2">
    <location>
        <begin position="339"/>
        <end position="357"/>
    </location>
</feature>
<comment type="caution">
    <text evidence="4">The sequence shown here is derived from an EMBL/GenBank/DDBJ whole genome shotgun (WGS) entry which is preliminary data.</text>
</comment>
<name>A0ABT5UTM9_EUBLI</name>
<sequence length="365" mass="39565">MKKIKMIFLMVAGLLLLAGGQALAEEQGASGKFTITVLENAKGTVNVSQSQHGEYTNPCTLEPIQEEGVDKGQGRCYFKVTPAAGWEFDNLYEKSGEAFYSAYGCTKIADEGDSVIYSGYVVNPKDVTLYPVFKNTETGEFAYVEGTAPEVPANIKLQAAENKVGSVLLAHKNKQAFYPEIFYKNTGAYNNTCNFALKAKALEGYEFHNLVVDGKTTNGGSVIQWMGHPDELEDGSVIWDAYISAEDAEKFAVDGILKLRPIFKNIETGELVYSDETPVTPPEPETPETPADPEKPETPDKPVAPAPDTPITPQEPTKTDTEVTETKSTNPKTGIQEEMLWGAVALLAVAALAVIAGKHLAQKTK</sequence>
<evidence type="ECO:0000256" key="1">
    <source>
        <dbReference type="SAM" id="MobiDB-lite"/>
    </source>
</evidence>
<reference evidence="4 5" key="1">
    <citation type="submission" date="2023-02" db="EMBL/GenBank/DDBJ databases">
        <title>Comparative genome analysis of Eubacterium limosum species.</title>
        <authorList>
            <person name="Bak J.E."/>
        </authorList>
    </citation>
    <scope>NUCLEOTIDE SEQUENCE [LARGE SCALE GENOMIC DNA]</scope>
    <source>
        <strain evidence="4 5">KGMB01548</strain>
    </source>
</reference>
<evidence type="ECO:0000256" key="2">
    <source>
        <dbReference type="SAM" id="Phobius"/>
    </source>
</evidence>
<keyword evidence="2" id="KW-1133">Transmembrane helix</keyword>
<keyword evidence="2" id="KW-0812">Transmembrane</keyword>
<organism evidence="4 5">
    <name type="scientific">Eubacterium limosum</name>
    <dbReference type="NCBI Taxonomy" id="1736"/>
    <lineage>
        <taxon>Bacteria</taxon>
        <taxon>Bacillati</taxon>
        <taxon>Bacillota</taxon>
        <taxon>Clostridia</taxon>
        <taxon>Eubacteriales</taxon>
        <taxon>Eubacteriaceae</taxon>
        <taxon>Eubacterium</taxon>
    </lineage>
</organism>
<feature type="signal peptide" evidence="3">
    <location>
        <begin position="1"/>
        <end position="24"/>
    </location>
</feature>
<keyword evidence="2" id="KW-0472">Membrane</keyword>
<proteinExistence type="predicted"/>
<accession>A0ABT5UTM9</accession>
<dbReference type="Proteomes" id="UP001215087">
    <property type="component" value="Unassembled WGS sequence"/>
</dbReference>
<feature type="chain" id="PRO_5047255949" evidence="3">
    <location>
        <begin position="25"/>
        <end position="365"/>
    </location>
</feature>
<keyword evidence="5" id="KW-1185">Reference proteome</keyword>
<dbReference type="EMBL" id="JAQSVD010000005">
    <property type="protein sequence ID" value="MDE1470857.1"/>
    <property type="molecule type" value="Genomic_DNA"/>
</dbReference>
<evidence type="ECO:0000313" key="4">
    <source>
        <dbReference type="EMBL" id="MDE1470857.1"/>
    </source>
</evidence>
<feature type="region of interest" description="Disordered" evidence="1">
    <location>
        <begin position="273"/>
        <end position="336"/>
    </location>
</feature>
<dbReference type="RefSeq" id="WP_227206422.1">
    <property type="nucleotide sequence ID" value="NZ_JAJCLO010000004.1"/>
</dbReference>
<gene>
    <name evidence="4" type="ORF">PTZ04_11400</name>
</gene>
<evidence type="ECO:0000313" key="5">
    <source>
        <dbReference type="Proteomes" id="UP001215087"/>
    </source>
</evidence>
<protein>
    <submittedName>
        <fullName evidence="4">Uncharacterized protein</fullName>
    </submittedName>
</protein>